<evidence type="ECO:0000313" key="6">
    <source>
        <dbReference type="Proteomes" id="UP000501926"/>
    </source>
</evidence>
<dbReference type="PANTHER" id="PTHR46387:SF2">
    <property type="entry name" value="RIBONUCLEASE HI"/>
    <property type="match status" value="1"/>
</dbReference>
<reference evidence="2" key="2">
    <citation type="submission" date="2006-01" db="EMBL/GenBank/DDBJ databases">
        <authorList>
            <person name="Genoscope"/>
        </authorList>
    </citation>
    <scope>NUCLEOTIDE SEQUENCE</scope>
</reference>
<evidence type="ECO:0000313" key="5">
    <source>
        <dbReference type="Proteomes" id="UP000221734"/>
    </source>
</evidence>
<evidence type="ECO:0000313" key="4">
    <source>
        <dbReference type="EMBL" id="SOH02787.1"/>
    </source>
</evidence>
<reference evidence="5" key="3">
    <citation type="submission" date="2017-10" db="EMBL/GenBank/DDBJ databases">
        <authorList>
            <person name="Frank J."/>
        </authorList>
    </citation>
    <scope>NUCLEOTIDE SEQUENCE [LARGE SCALE GENOMIC DNA]</scope>
</reference>
<dbReference type="CDD" id="cd09279">
    <property type="entry name" value="RNase_HI_like"/>
    <property type="match status" value="1"/>
</dbReference>
<protein>
    <submittedName>
        <fullName evidence="3">Putative ribonuclease H</fullName>
        <ecNumber evidence="2 3">3.1.26.4</ecNumber>
    </submittedName>
    <submittedName>
        <fullName evidence="2">Similar to ribonuclease H</fullName>
    </submittedName>
</protein>
<name>Q1Q522_KUEST</name>
<organism evidence="2">
    <name type="scientific">Kuenenia stuttgartiensis</name>
    <dbReference type="NCBI Taxonomy" id="174633"/>
    <lineage>
        <taxon>Bacteria</taxon>
        <taxon>Pseudomonadati</taxon>
        <taxon>Planctomycetota</taxon>
        <taxon>Candidatus Brocadiia</taxon>
        <taxon>Candidatus Brocadiales</taxon>
        <taxon>Candidatus Brocadiaceae</taxon>
        <taxon>Candidatus Kuenenia</taxon>
    </lineage>
</organism>
<sequence length="197" mass="21748">MEKIKLQALSALISRYVDRKRLIRENPHITNEMIDIFFQKGSGDSEAGTSIASSPHSLSPNKKFHTLVIHTDGASRGNPGKAGAGIAIFDGNYHLVEEIGKFLGEATNNVAEYEAMILAAQKAVSYYPGKVVFKTDSELLVRQVKGIYRVKNPTLISLHKKLMTLFKTLPLWEISHVPREENSLADTIANRAIDSAS</sequence>
<keyword evidence="2" id="KW-0378">Hydrolase</keyword>
<feature type="domain" description="RNase H type-1" evidence="1">
    <location>
        <begin position="63"/>
        <end position="194"/>
    </location>
</feature>
<evidence type="ECO:0000259" key="1">
    <source>
        <dbReference type="PROSITE" id="PS50879"/>
    </source>
</evidence>
<dbReference type="EC" id="3.1.26.4" evidence="2 3"/>
<reference evidence="4" key="4">
    <citation type="submission" date="2017-10" db="EMBL/GenBank/DDBJ databases">
        <authorList>
            <person name="Banno H."/>
            <person name="Chua N.-H."/>
        </authorList>
    </citation>
    <scope>NUCLEOTIDE SEQUENCE [LARGE SCALE GENOMIC DNA]</scope>
    <source>
        <strain evidence="4">Kuenenia_mbr1_ru-nijmegen</strain>
    </source>
</reference>
<proteinExistence type="predicted"/>
<dbReference type="Proteomes" id="UP000501926">
    <property type="component" value="Chromosome"/>
</dbReference>
<evidence type="ECO:0000313" key="2">
    <source>
        <dbReference type="EMBL" id="CAJ75103.1"/>
    </source>
</evidence>
<evidence type="ECO:0000313" key="3">
    <source>
        <dbReference type="EMBL" id="QII12497.1"/>
    </source>
</evidence>
<reference evidence="3 6" key="5">
    <citation type="submission" date="2020-02" db="EMBL/GenBank/DDBJ databases">
        <title>Newly sequenced genome of strain CSTR1 showed variability in Candidatus Kuenenia stuttgartiensis genomes.</title>
        <authorList>
            <person name="Ding C."/>
            <person name="Adrian L."/>
        </authorList>
    </citation>
    <scope>NUCLEOTIDE SEQUENCE [LARGE SCALE GENOMIC DNA]</scope>
    <source>
        <strain evidence="3 6">CSTR1</strain>
    </source>
</reference>
<dbReference type="PROSITE" id="PS50879">
    <property type="entry name" value="RNASE_H_1"/>
    <property type="match status" value="1"/>
</dbReference>
<dbReference type="OrthoDB" id="7845843at2"/>
<dbReference type="EMBL" id="CT573071">
    <property type="protein sequence ID" value="CAJ75103.1"/>
    <property type="molecule type" value="Genomic_DNA"/>
</dbReference>
<dbReference type="EMBL" id="LT934425">
    <property type="protein sequence ID" value="SOH02787.1"/>
    <property type="molecule type" value="Genomic_DNA"/>
</dbReference>
<dbReference type="AlphaFoldDB" id="Q1Q522"/>
<dbReference type="GO" id="GO:0003676">
    <property type="term" value="F:nucleic acid binding"/>
    <property type="evidence" value="ECO:0007669"/>
    <property type="project" value="InterPro"/>
</dbReference>
<dbReference type="Gene3D" id="3.30.420.10">
    <property type="entry name" value="Ribonuclease H-like superfamily/Ribonuclease H"/>
    <property type="match status" value="1"/>
</dbReference>
<gene>
    <name evidence="2" type="primary">rnhA</name>
    <name evidence="4" type="synonym">rnhA_1</name>
    <name evidence="3" type="ORF">KsCSTR_31180</name>
    <name evidence="4" type="ORF">KSMBR1_0271</name>
    <name evidence="2" type="ORF">kuste4341</name>
</gene>
<dbReference type="Pfam" id="PF13456">
    <property type="entry name" value="RVT_3"/>
    <property type="match status" value="1"/>
</dbReference>
<reference evidence="2" key="1">
    <citation type="journal article" date="2006" name="Nature">
        <title>Deciphering the evolution and metabolism of an anammox bacterium from a community genome.</title>
        <authorList>
            <person name="Strous M."/>
            <person name="Pelletier E."/>
            <person name="Mangenot S."/>
            <person name="Rattei T."/>
            <person name="Lehner A."/>
            <person name="Taylor M.W."/>
            <person name="Horn M."/>
            <person name="Daims H."/>
            <person name="Bartol-Mavel D."/>
            <person name="Wincker P."/>
            <person name="Barbe V."/>
            <person name="Fonknechten N."/>
            <person name="Vallenet D."/>
            <person name="Segurens B."/>
            <person name="Schenowitz-Truong C."/>
            <person name="Medigue C."/>
            <person name="Collingro A."/>
            <person name="Snel B."/>
            <person name="Dutilh B.E."/>
            <person name="OpDenCamp H.J.M."/>
            <person name="vanDerDrift C."/>
            <person name="Cirpus I."/>
            <person name="vanDePas-Schoonen K.T."/>
            <person name="Harhangi H.R."/>
            <person name="vanNiftrik L."/>
            <person name="Schmid M."/>
            <person name="Keltjens J."/>
            <person name="vanDeVossenberg J."/>
            <person name="Kartal B."/>
            <person name="Meier H."/>
            <person name="Frishman D."/>
            <person name="Huynen M.A."/>
            <person name="Mewes H."/>
            <person name="Weissenbach J."/>
            <person name="Jetten M.S.M."/>
            <person name="Wagner M."/>
            <person name="LePaslier D."/>
        </authorList>
    </citation>
    <scope>NUCLEOTIDE SEQUENCE</scope>
</reference>
<dbReference type="PANTHER" id="PTHR46387">
    <property type="entry name" value="POLYNUCLEOTIDYL TRANSFERASE, RIBONUCLEASE H-LIKE SUPERFAMILY PROTEIN"/>
    <property type="match status" value="1"/>
</dbReference>
<dbReference type="RefSeq" id="WP_099323707.1">
    <property type="nucleotide sequence ID" value="NZ_CP049055.1"/>
</dbReference>
<dbReference type="Proteomes" id="UP000221734">
    <property type="component" value="Chromosome Kuenenia_stuttgartiensis_MBR1"/>
</dbReference>
<accession>Q1Q522</accession>
<dbReference type="EMBL" id="CP049055">
    <property type="protein sequence ID" value="QII12497.1"/>
    <property type="molecule type" value="Genomic_DNA"/>
</dbReference>
<dbReference type="SUPFAM" id="SSF53098">
    <property type="entry name" value="Ribonuclease H-like"/>
    <property type="match status" value="1"/>
</dbReference>
<dbReference type="InterPro" id="IPR036397">
    <property type="entry name" value="RNaseH_sf"/>
</dbReference>
<keyword evidence="5" id="KW-1185">Reference proteome</keyword>
<dbReference type="InterPro" id="IPR012337">
    <property type="entry name" value="RNaseH-like_sf"/>
</dbReference>
<dbReference type="KEGG" id="kst:KSMBR1_0271"/>
<dbReference type="GO" id="GO:0004523">
    <property type="term" value="F:RNA-DNA hybrid ribonuclease activity"/>
    <property type="evidence" value="ECO:0007669"/>
    <property type="project" value="UniProtKB-EC"/>
</dbReference>
<dbReference type="InterPro" id="IPR002156">
    <property type="entry name" value="RNaseH_domain"/>
</dbReference>